<evidence type="ECO:0000256" key="1">
    <source>
        <dbReference type="SAM" id="MobiDB-lite"/>
    </source>
</evidence>
<evidence type="ECO:0000313" key="4">
    <source>
        <dbReference type="WBParaSite" id="Gr19_v10_g3513.t1"/>
    </source>
</evidence>
<feature type="compositionally biased region" description="Low complexity" evidence="1">
    <location>
        <begin position="115"/>
        <end position="128"/>
    </location>
</feature>
<evidence type="ECO:0000313" key="3">
    <source>
        <dbReference type="Proteomes" id="UP000887572"/>
    </source>
</evidence>
<feature type="compositionally biased region" description="Polar residues" evidence="1">
    <location>
        <begin position="137"/>
        <end position="147"/>
    </location>
</feature>
<keyword evidence="2" id="KW-0732">Signal</keyword>
<accession>A0A914HRA7</accession>
<protein>
    <submittedName>
        <fullName evidence="4">Uncharacterized protein</fullName>
    </submittedName>
</protein>
<organism evidence="3 4">
    <name type="scientific">Globodera rostochiensis</name>
    <name type="common">Golden nematode worm</name>
    <name type="synonym">Heterodera rostochiensis</name>
    <dbReference type="NCBI Taxonomy" id="31243"/>
    <lineage>
        <taxon>Eukaryota</taxon>
        <taxon>Metazoa</taxon>
        <taxon>Ecdysozoa</taxon>
        <taxon>Nematoda</taxon>
        <taxon>Chromadorea</taxon>
        <taxon>Rhabditida</taxon>
        <taxon>Tylenchina</taxon>
        <taxon>Tylenchomorpha</taxon>
        <taxon>Tylenchoidea</taxon>
        <taxon>Heteroderidae</taxon>
        <taxon>Heteroderinae</taxon>
        <taxon>Globodera</taxon>
    </lineage>
</organism>
<dbReference type="AlphaFoldDB" id="A0A914HRA7"/>
<dbReference type="WBParaSite" id="Gr19_v10_g3513.t1">
    <property type="protein sequence ID" value="Gr19_v10_g3513.t1"/>
    <property type="gene ID" value="Gr19_v10_g3513"/>
</dbReference>
<feature type="chain" id="PRO_5037816890" evidence="2">
    <location>
        <begin position="32"/>
        <end position="232"/>
    </location>
</feature>
<name>A0A914HRA7_GLORO</name>
<reference evidence="4" key="1">
    <citation type="submission" date="2022-11" db="UniProtKB">
        <authorList>
            <consortium name="WormBaseParasite"/>
        </authorList>
    </citation>
    <scope>IDENTIFICATION</scope>
</reference>
<keyword evidence="3" id="KW-1185">Reference proteome</keyword>
<dbReference type="Proteomes" id="UP000887572">
    <property type="component" value="Unplaced"/>
</dbReference>
<feature type="region of interest" description="Disordered" evidence="1">
    <location>
        <begin position="115"/>
        <end position="147"/>
    </location>
</feature>
<proteinExistence type="predicted"/>
<sequence>MAIGRRSFPCRKCHLLVLSLCFSLLCQRGSQIEADSAKMPVPSSLRRHNHQFGRPQHNSFRDDPNVAAAAAAAAAAAPTTPASYQPPPHQQSYAVAVPQAPQVAFDYGAAKPAAAAPSSYSSESSPSPGDENGAKGHQNNGTKPTNAPQAALHMAAQNELEQRRLKRRCPREIQVEYARNGTAGVPNTARITHRHACTSILHLNKPFKICGNTNFISVQKPIQICAKHIQNK</sequence>
<evidence type="ECO:0000256" key="2">
    <source>
        <dbReference type="SAM" id="SignalP"/>
    </source>
</evidence>
<feature type="signal peptide" evidence="2">
    <location>
        <begin position="1"/>
        <end position="31"/>
    </location>
</feature>